<dbReference type="InterPro" id="IPR012317">
    <property type="entry name" value="Poly(ADP-ribose)pol_cat_dom"/>
</dbReference>
<feature type="domain" description="PARP catalytic" evidence="8">
    <location>
        <begin position="1"/>
        <end position="124"/>
    </location>
</feature>
<dbReference type="InterPro" id="IPR050800">
    <property type="entry name" value="ARTD/PARP"/>
</dbReference>
<dbReference type="EC" id="2.4.2.-" evidence="7"/>
<dbReference type="Gene3D" id="3.90.228.10">
    <property type="match status" value="1"/>
</dbReference>
<evidence type="ECO:0000313" key="9">
    <source>
        <dbReference type="EMBL" id="VEN51486.1"/>
    </source>
</evidence>
<evidence type="ECO:0000256" key="3">
    <source>
        <dbReference type="ARBA" id="ARBA00022765"/>
    </source>
</evidence>
<dbReference type="PANTHER" id="PTHR10459">
    <property type="entry name" value="DNA LIGASE"/>
    <property type="match status" value="1"/>
</dbReference>
<evidence type="ECO:0000256" key="7">
    <source>
        <dbReference type="RuleBase" id="RU362114"/>
    </source>
</evidence>
<dbReference type="Proteomes" id="UP000410492">
    <property type="component" value="Unassembled WGS sequence"/>
</dbReference>
<keyword evidence="5" id="KW-0238">DNA-binding</keyword>
<keyword evidence="10" id="KW-1185">Reference proteome</keyword>
<accession>A0A653CUG6</accession>
<dbReference type="AlphaFoldDB" id="A0A653CUG6"/>
<evidence type="ECO:0000256" key="1">
    <source>
        <dbReference type="ARBA" id="ARBA00022676"/>
    </source>
</evidence>
<dbReference type="Pfam" id="PF00644">
    <property type="entry name" value="PARP"/>
    <property type="match status" value="1"/>
</dbReference>
<protein>
    <recommendedName>
        <fullName evidence="7">Poly [ADP-ribose] polymerase</fullName>
        <shortName evidence="7">PARP</shortName>
        <ecNumber evidence="7">2.4.2.-</ecNumber>
    </recommendedName>
</protein>
<evidence type="ECO:0000259" key="8">
    <source>
        <dbReference type="PROSITE" id="PS51059"/>
    </source>
</evidence>
<dbReference type="PROSITE" id="PS51059">
    <property type="entry name" value="PARP_CATALYTIC"/>
    <property type="match status" value="1"/>
</dbReference>
<dbReference type="GO" id="GO:0003950">
    <property type="term" value="F:NAD+ poly-ADP-ribosyltransferase activity"/>
    <property type="evidence" value="ECO:0007669"/>
    <property type="project" value="UniProtKB-UniRule"/>
</dbReference>
<dbReference type="GO" id="GO:0005730">
    <property type="term" value="C:nucleolus"/>
    <property type="evidence" value="ECO:0007669"/>
    <property type="project" value="TreeGrafter"/>
</dbReference>
<evidence type="ECO:0000256" key="5">
    <source>
        <dbReference type="ARBA" id="ARBA00023125"/>
    </source>
</evidence>
<keyword evidence="1 7" id="KW-0328">Glycosyltransferase</keyword>
<name>A0A653CUG6_CALMS</name>
<keyword evidence="3" id="KW-0013">ADP-ribosylation</keyword>
<sequence length="124" mass="13759">MFGKGIYFADMVSKSANYCNTSVQHPEGLLLLCDVALGNTYDKLHADFITKLPSGKHSCKGMGRTHPDPSYVKHLDDKIEVPLGKGVPNPAAAGSSLLYNEYIVYDVAQVNVRYLVKLNFKYKF</sequence>
<evidence type="ECO:0000256" key="4">
    <source>
        <dbReference type="ARBA" id="ARBA00023027"/>
    </source>
</evidence>
<evidence type="ECO:0000313" key="10">
    <source>
        <dbReference type="Proteomes" id="UP000410492"/>
    </source>
</evidence>
<proteinExistence type="predicted"/>
<dbReference type="PANTHER" id="PTHR10459:SF112">
    <property type="entry name" value="POLY [ADP-RIBOSE] POLYMERASE 1"/>
    <property type="match status" value="1"/>
</dbReference>
<evidence type="ECO:0000256" key="2">
    <source>
        <dbReference type="ARBA" id="ARBA00022679"/>
    </source>
</evidence>
<dbReference type="GO" id="GO:1990404">
    <property type="term" value="F:NAD+-protein mono-ADP-ribosyltransferase activity"/>
    <property type="evidence" value="ECO:0007669"/>
    <property type="project" value="TreeGrafter"/>
</dbReference>
<dbReference type="SUPFAM" id="SSF56399">
    <property type="entry name" value="ADP-ribosylation"/>
    <property type="match status" value="1"/>
</dbReference>
<organism evidence="9 10">
    <name type="scientific">Callosobruchus maculatus</name>
    <name type="common">Southern cowpea weevil</name>
    <name type="synonym">Pulse bruchid</name>
    <dbReference type="NCBI Taxonomy" id="64391"/>
    <lineage>
        <taxon>Eukaryota</taxon>
        <taxon>Metazoa</taxon>
        <taxon>Ecdysozoa</taxon>
        <taxon>Arthropoda</taxon>
        <taxon>Hexapoda</taxon>
        <taxon>Insecta</taxon>
        <taxon>Pterygota</taxon>
        <taxon>Neoptera</taxon>
        <taxon>Endopterygota</taxon>
        <taxon>Coleoptera</taxon>
        <taxon>Polyphaga</taxon>
        <taxon>Cucujiformia</taxon>
        <taxon>Chrysomeloidea</taxon>
        <taxon>Chrysomelidae</taxon>
        <taxon>Bruchinae</taxon>
        <taxon>Bruchini</taxon>
        <taxon>Callosobruchus</taxon>
    </lineage>
</organism>
<dbReference type="OrthoDB" id="429950at2759"/>
<reference evidence="9 10" key="1">
    <citation type="submission" date="2019-01" db="EMBL/GenBank/DDBJ databases">
        <authorList>
            <person name="Sayadi A."/>
        </authorList>
    </citation>
    <scope>NUCLEOTIDE SEQUENCE [LARGE SCALE GENOMIC DNA]</scope>
</reference>
<gene>
    <name evidence="9" type="ORF">CALMAC_LOCUS11919</name>
</gene>
<keyword evidence="2 7" id="KW-0808">Transferase</keyword>
<evidence type="ECO:0000256" key="6">
    <source>
        <dbReference type="ARBA" id="ARBA00033987"/>
    </source>
</evidence>
<dbReference type="GO" id="GO:0003677">
    <property type="term" value="F:DNA binding"/>
    <property type="evidence" value="ECO:0007669"/>
    <property type="project" value="UniProtKB-KW"/>
</dbReference>
<dbReference type="GO" id="GO:0070212">
    <property type="term" value="P:protein poly-ADP-ribosylation"/>
    <property type="evidence" value="ECO:0007669"/>
    <property type="project" value="TreeGrafter"/>
</dbReference>
<comment type="catalytic activity">
    <reaction evidence="6">
        <text>NAD(+) + (ADP-D-ribosyl)n-acceptor = nicotinamide + (ADP-D-ribosyl)n+1-acceptor + H(+).</text>
        <dbReference type="EC" id="2.4.2.30"/>
    </reaction>
</comment>
<dbReference type="GO" id="GO:0006302">
    <property type="term" value="P:double-strand break repair"/>
    <property type="evidence" value="ECO:0007669"/>
    <property type="project" value="TreeGrafter"/>
</dbReference>
<dbReference type="EMBL" id="CAACVG010008914">
    <property type="protein sequence ID" value="VEN51486.1"/>
    <property type="molecule type" value="Genomic_DNA"/>
</dbReference>
<keyword evidence="4 7" id="KW-0520">NAD</keyword>